<dbReference type="EMBL" id="AVOT02055022">
    <property type="protein sequence ID" value="MBW0549656.1"/>
    <property type="molecule type" value="Genomic_DNA"/>
</dbReference>
<sequence length="120" mass="14314">MIQTLEYNIRKFCAYGVEFKYSDDLTNNLCTLIPALKLAYRKSIHLSTGKTPAILEKRWNTRLTYDTTNKDFLEIHPKERSFNIVLYIARHHEDRCMQDSYKYSKKTWHKSHKPPDFIIG</sequence>
<name>A0A9Q3ITC6_9BASI</name>
<proteinExistence type="predicted"/>
<evidence type="ECO:0000313" key="2">
    <source>
        <dbReference type="Proteomes" id="UP000765509"/>
    </source>
</evidence>
<reference evidence="1" key="1">
    <citation type="submission" date="2021-03" db="EMBL/GenBank/DDBJ databases">
        <title>Draft genome sequence of rust myrtle Austropuccinia psidii MF-1, a brazilian biotype.</title>
        <authorList>
            <person name="Quecine M.C."/>
            <person name="Pachon D.M.R."/>
            <person name="Bonatelli M.L."/>
            <person name="Correr F.H."/>
            <person name="Franceschini L.M."/>
            <person name="Leite T.F."/>
            <person name="Margarido G.R.A."/>
            <person name="Almeida C.A."/>
            <person name="Ferrarezi J.A."/>
            <person name="Labate C.A."/>
        </authorList>
    </citation>
    <scope>NUCLEOTIDE SEQUENCE</scope>
    <source>
        <strain evidence="1">MF-1</strain>
    </source>
</reference>
<protein>
    <submittedName>
        <fullName evidence="1">Uncharacterized protein</fullName>
    </submittedName>
</protein>
<accession>A0A9Q3ITC6</accession>
<dbReference type="Proteomes" id="UP000765509">
    <property type="component" value="Unassembled WGS sequence"/>
</dbReference>
<dbReference type="AlphaFoldDB" id="A0A9Q3ITC6"/>
<keyword evidence="2" id="KW-1185">Reference proteome</keyword>
<gene>
    <name evidence="1" type="ORF">O181_089371</name>
</gene>
<evidence type="ECO:0000313" key="1">
    <source>
        <dbReference type="EMBL" id="MBW0549656.1"/>
    </source>
</evidence>
<organism evidence="1 2">
    <name type="scientific">Austropuccinia psidii MF-1</name>
    <dbReference type="NCBI Taxonomy" id="1389203"/>
    <lineage>
        <taxon>Eukaryota</taxon>
        <taxon>Fungi</taxon>
        <taxon>Dikarya</taxon>
        <taxon>Basidiomycota</taxon>
        <taxon>Pucciniomycotina</taxon>
        <taxon>Pucciniomycetes</taxon>
        <taxon>Pucciniales</taxon>
        <taxon>Sphaerophragmiaceae</taxon>
        <taxon>Austropuccinia</taxon>
    </lineage>
</organism>
<comment type="caution">
    <text evidence="1">The sequence shown here is derived from an EMBL/GenBank/DDBJ whole genome shotgun (WGS) entry which is preliminary data.</text>
</comment>